<dbReference type="Proteomes" id="UP000019375">
    <property type="component" value="Unassembled WGS sequence"/>
</dbReference>
<organism evidence="2 3">
    <name type="scientific">Zygosaccharomyces bailii (strain CLIB 213 / ATCC 58445 / CBS 680 / BCRC 21525 / NBRC 1098 / NCYC 1416 / NRRL Y-2227)</name>
    <dbReference type="NCBI Taxonomy" id="1333698"/>
    <lineage>
        <taxon>Eukaryota</taxon>
        <taxon>Fungi</taxon>
        <taxon>Dikarya</taxon>
        <taxon>Ascomycota</taxon>
        <taxon>Saccharomycotina</taxon>
        <taxon>Saccharomycetes</taxon>
        <taxon>Saccharomycetales</taxon>
        <taxon>Saccharomycetaceae</taxon>
        <taxon>Zygosaccharomyces</taxon>
    </lineage>
</organism>
<sequence>MHALLSPLSLPQRLLSKALSPLAIAVLMLVLFSLWTIDSIVEARAAVALSLTTSNVSTGYSLDSSILRELADTYVQRQRNQVRNRVADYLTSQIYPSWRRAISSWNESLGTSVHAQRIMYSYVLNSNETITNTLYGKSRQINESLEALSATYLRDESLNLSELTVNYWFVSELFENVSKNDTKLANMKVDFPIVSNKTYFNISAAGVQDLVKGIEGVLARNFNTTLNTTAAVEQHIVLPRVKPRSLFLTAIFVSAYAVCVILLLLYEWIKYRWEIVIFNTHMDWHHASSKKAENSGIVTTQQRARQFTRQLTFTMHNAPVYWLSNWVGARKNKNSPHWRRLTHAQWWMWSNAGYFWLLLLAIIIHWQIDLSLVKTYSEDLEKQEIAWPLDSDEVHTINSTSVYPLVLQECDKFESKLFQTFNNSVAQLWSYNGTLSQTLDGINNQMNKLVHTVDVVAPPQWCNISLSEVAYPPLLNYSISNNLCANVLRYALLHKTTTKTSEQTSFISNLPRPTTQLHKWALVATVVAMATHHVLGLTVFTRL</sequence>
<feature type="transmembrane region" description="Helical" evidence="1">
    <location>
        <begin position="246"/>
        <end position="266"/>
    </location>
</feature>
<accession>A0A8J2X6S6</accession>
<keyword evidence="1" id="KW-0472">Membrane</keyword>
<dbReference type="EMBL" id="HG316455">
    <property type="protein sequence ID" value="CDF88086.1"/>
    <property type="molecule type" value="Genomic_DNA"/>
</dbReference>
<evidence type="ECO:0000313" key="2">
    <source>
        <dbReference type="EMBL" id="CDF88086.1"/>
    </source>
</evidence>
<name>A0A8J2X6S6_ZYGB2</name>
<proteinExistence type="predicted"/>
<keyword evidence="1" id="KW-0812">Transmembrane</keyword>
<protein>
    <submittedName>
        <fullName evidence="2">BN860_01992g1_1</fullName>
    </submittedName>
</protein>
<feature type="transmembrane region" description="Helical" evidence="1">
    <location>
        <begin position="346"/>
        <end position="366"/>
    </location>
</feature>
<reference evidence="3" key="1">
    <citation type="journal article" date="2013" name="Genome Announc.">
        <title>Genome sequence of the food spoilage yeast Zygosaccharomyces bailii CLIB 213(T).</title>
        <authorList>
            <person name="Galeote V."/>
            <person name="Bigey F."/>
            <person name="Devillers H."/>
            <person name="Neuveglise C."/>
            <person name="Dequin S."/>
        </authorList>
    </citation>
    <scope>NUCLEOTIDE SEQUENCE [LARGE SCALE GENOMIC DNA]</scope>
    <source>
        <strain evidence="3">CLIB 213 / ATCC 58445 / CBS 680 / CCRC 21525 / NBRC 1098 / NCYC 1416 / NRRL Y-2227</strain>
    </source>
</reference>
<dbReference type="OrthoDB" id="4066556at2759"/>
<gene>
    <name evidence="2" type="ORF">BN860_01992g</name>
</gene>
<dbReference type="AlphaFoldDB" id="A0A8J2X6S6"/>
<keyword evidence="1" id="KW-1133">Transmembrane helix</keyword>
<evidence type="ECO:0000256" key="1">
    <source>
        <dbReference type="SAM" id="Phobius"/>
    </source>
</evidence>
<keyword evidence="3" id="KW-1185">Reference proteome</keyword>
<evidence type="ECO:0000313" key="3">
    <source>
        <dbReference type="Proteomes" id="UP000019375"/>
    </source>
</evidence>